<reference evidence="2 3" key="1">
    <citation type="journal article" date="2023" name="IMA Fungus">
        <title>Comparative genomic study of the Penicillium genus elucidates a diverse pangenome and 15 lateral gene transfer events.</title>
        <authorList>
            <person name="Petersen C."/>
            <person name="Sorensen T."/>
            <person name="Nielsen M.R."/>
            <person name="Sondergaard T.E."/>
            <person name="Sorensen J.L."/>
            <person name="Fitzpatrick D.A."/>
            <person name="Frisvad J.C."/>
            <person name="Nielsen K.L."/>
        </authorList>
    </citation>
    <scope>NUCLEOTIDE SEQUENCE [LARGE SCALE GENOMIC DNA]</scope>
    <source>
        <strain evidence="2 3">IBT 35679</strain>
    </source>
</reference>
<dbReference type="AlphaFoldDB" id="A0AAD6D5X5"/>
<comment type="caution">
    <text evidence="2">The sequence shown here is derived from an EMBL/GenBank/DDBJ whole genome shotgun (WGS) entry which is preliminary data.</text>
</comment>
<dbReference type="InterPro" id="IPR050789">
    <property type="entry name" value="Diverse_Enzym_Activities"/>
</dbReference>
<protein>
    <recommendedName>
        <fullName evidence="1">Beta-lactamase-related domain-containing protein</fullName>
    </recommendedName>
</protein>
<evidence type="ECO:0000259" key="1">
    <source>
        <dbReference type="Pfam" id="PF00144"/>
    </source>
</evidence>
<dbReference type="SUPFAM" id="SSF56601">
    <property type="entry name" value="beta-lactamase/transpeptidase-like"/>
    <property type="match status" value="1"/>
</dbReference>
<keyword evidence="3" id="KW-1185">Reference proteome</keyword>
<dbReference type="InterPro" id="IPR001466">
    <property type="entry name" value="Beta-lactam-related"/>
</dbReference>
<feature type="domain" description="Beta-lactamase-related" evidence="1">
    <location>
        <begin position="23"/>
        <end position="253"/>
    </location>
</feature>
<dbReference type="EMBL" id="JAQIZZ010000002">
    <property type="protein sequence ID" value="KAJ5553656.1"/>
    <property type="molecule type" value="Genomic_DNA"/>
</dbReference>
<accession>A0AAD6D5X5</accession>
<dbReference type="Proteomes" id="UP001220324">
    <property type="component" value="Unassembled WGS sequence"/>
</dbReference>
<name>A0AAD6D5X5_9EURO</name>
<organism evidence="2 3">
    <name type="scientific">Penicillium frequentans</name>
    <dbReference type="NCBI Taxonomy" id="3151616"/>
    <lineage>
        <taxon>Eukaryota</taxon>
        <taxon>Fungi</taxon>
        <taxon>Dikarya</taxon>
        <taxon>Ascomycota</taxon>
        <taxon>Pezizomycotina</taxon>
        <taxon>Eurotiomycetes</taxon>
        <taxon>Eurotiomycetidae</taxon>
        <taxon>Eurotiales</taxon>
        <taxon>Aspergillaceae</taxon>
        <taxon>Penicillium</taxon>
    </lineage>
</organism>
<evidence type="ECO:0000313" key="2">
    <source>
        <dbReference type="EMBL" id="KAJ5553656.1"/>
    </source>
</evidence>
<sequence>MYLPTTTLEALKGRIDIACSDPDKGIPGAAVAVVGDDGKLLFSHAGGQRGCGSSEPLRPDSVFWIASCTKLITGIACMQLVEQGRLSLDDANEINQICPELNDVKVLQEGGILVEKKTGITLRMLLNHTGESCGQRSSLPEYFLTSGLPKAGFGYSFTNCKLRDCSTPIGYDEFSGHFSDFEQPLVNQPGEAWEYGVNIDWVGIVIERISKKSLNDYLCQHIFEPLALADISMIPTPAMKDKLAYMHQRDKTGRVYLRDHLLRRSLAVETESDIKSLFNSGGAGSVLLNNGTSPTTGKQLLKQDTVDEMFRDQIRTLPPLCEKYMHDANPDLTNPSIGLHPTIAGDRQGWGLSFMLSGGCTGRSVGTAQWSGLPNLFWWCDRENGVAGIICAQILPFGDAQVFNLYQDVEELVYKGLKGSTEIA</sequence>
<dbReference type="InterPro" id="IPR012338">
    <property type="entry name" value="Beta-lactam/transpept-like"/>
</dbReference>
<gene>
    <name evidence="2" type="ORF">N7494_003034</name>
</gene>
<dbReference type="Pfam" id="PF00144">
    <property type="entry name" value="Beta-lactamase"/>
    <property type="match status" value="1"/>
</dbReference>
<dbReference type="Gene3D" id="3.40.710.10">
    <property type="entry name" value="DD-peptidase/beta-lactamase superfamily"/>
    <property type="match status" value="1"/>
</dbReference>
<dbReference type="PANTHER" id="PTHR43283:SF3">
    <property type="entry name" value="BETA-LACTAMASE FAMILY PROTEIN (AFU_ORTHOLOGUE AFUA_5G07500)"/>
    <property type="match status" value="1"/>
</dbReference>
<proteinExistence type="predicted"/>
<evidence type="ECO:0000313" key="3">
    <source>
        <dbReference type="Proteomes" id="UP001220324"/>
    </source>
</evidence>
<dbReference type="PANTHER" id="PTHR43283">
    <property type="entry name" value="BETA-LACTAMASE-RELATED"/>
    <property type="match status" value="1"/>
</dbReference>